<comment type="caution">
    <text evidence="2">The sequence shown here is derived from an EMBL/GenBank/DDBJ whole genome shotgun (WGS) entry which is preliminary data.</text>
</comment>
<proteinExistence type="predicted"/>
<dbReference type="RefSeq" id="WP_393167804.1">
    <property type="nucleotide sequence ID" value="NZ_JBICRM010000011.1"/>
</dbReference>
<sequence>MLSDLALAAKGFWGYDQAFIESCRDELAFGPDDIARRHFMVADLGGLVAGCYSVDGDPPAKVVLPVGSSTFTSGLWPAPLTGGMTATGRSGGRGACVRTVFRSYPSAGRQGEARSFRTSYEVVARGRRLAMTVLLQEPFRGVLCGLRPSPPDSDLPEQPGKEPDFISDHPRQRS</sequence>
<feature type="compositionally biased region" description="Basic and acidic residues" evidence="1">
    <location>
        <begin position="159"/>
        <end position="174"/>
    </location>
</feature>
<gene>
    <name evidence="2" type="ORF">ACFLIM_20895</name>
</gene>
<evidence type="ECO:0000256" key="1">
    <source>
        <dbReference type="SAM" id="MobiDB-lite"/>
    </source>
</evidence>
<accession>A0ABW7AH56</accession>
<name>A0ABW7AH56_9ACTN</name>
<protein>
    <submittedName>
        <fullName evidence="2">Uncharacterized protein</fullName>
    </submittedName>
</protein>
<evidence type="ECO:0000313" key="2">
    <source>
        <dbReference type="EMBL" id="MFG1705652.1"/>
    </source>
</evidence>
<dbReference type="Proteomes" id="UP001603978">
    <property type="component" value="Unassembled WGS sequence"/>
</dbReference>
<evidence type="ECO:0000313" key="3">
    <source>
        <dbReference type="Proteomes" id="UP001603978"/>
    </source>
</evidence>
<organism evidence="2 3">
    <name type="scientific">Nonomuraea marmarensis</name>
    <dbReference type="NCBI Taxonomy" id="3351344"/>
    <lineage>
        <taxon>Bacteria</taxon>
        <taxon>Bacillati</taxon>
        <taxon>Actinomycetota</taxon>
        <taxon>Actinomycetes</taxon>
        <taxon>Streptosporangiales</taxon>
        <taxon>Streptosporangiaceae</taxon>
        <taxon>Nonomuraea</taxon>
    </lineage>
</organism>
<keyword evidence="3" id="KW-1185">Reference proteome</keyword>
<dbReference type="EMBL" id="JBICRM010000011">
    <property type="protein sequence ID" value="MFG1705652.1"/>
    <property type="molecule type" value="Genomic_DNA"/>
</dbReference>
<feature type="region of interest" description="Disordered" evidence="1">
    <location>
        <begin position="145"/>
        <end position="174"/>
    </location>
</feature>
<reference evidence="2 3" key="1">
    <citation type="submission" date="2024-10" db="EMBL/GenBank/DDBJ databases">
        <authorList>
            <person name="Topkara A.R."/>
            <person name="Saygin H."/>
        </authorList>
    </citation>
    <scope>NUCLEOTIDE SEQUENCE [LARGE SCALE GENOMIC DNA]</scope>
    <source>
        <strain evidence="2 3">M3C6</strain>
    </source>
</reference>